<evidence type="ECO:0000256" key="1">
    <source>
        <dbReference type="ARBA" id="ARBA00001974"/>
    </source>
</evidence>
<evidence type="ECO:0000256" key="5">
    <source>
        <dbReference type="ARBA" id="ARBA00022827"/>
    </source>
</evidence>
<dbReference type="InterPro" id="IPR010971">
    <property type="entry name" value="UbiH/COQ6"/>
</dbReference>
<comment type="cofactor">
    <cofactor evidence="1">
        <name>FAD</name>
        <dbReference type="ChEBI" id="CHEBI:57692"/>
    </cofactor>
</comment>
<dbReference type="Pfam" id="PF01494">
    <property type="entry name" value="FAD_binding_3"/>
    <property type="match status" value="1"/>
</dbReference>
<feature type="domain" description="FAD-binding" evidence="8">
    <location>
        <begin position="5"/>
        <end position="341"/>
    </location>
</feature>
<dbReference type="NCBIfam" id="NF004356">
    <property type="entry name" value="PRK05732.1"/>
    <property type="match status" value="1"/>
</dbReference>
<evidence type="ECO:0000256" key="7">
    <source>
        <dbReference type="ARBA" id="ARBA00023033"/>
    </source>
</evidence>
<organism evidence="9 10">
    <name type="scientific">Zhongshania aliphaticivorans</name>
    <dbReference type="NCBI Taxonomy" id="1470434"/>
    <lineage>
        <taxon>Bacteria</taxon>
        <taxon>Pseudomonadati</taxon>
        <taxon>Pseudomonadota</taxon>
        <taxon>Gammaproteobacteria</taxon>
        <taxon>Cellvibrionales</taxon>
        <taxon>Spongiibacteraceae</taxon>
        <taxon>Zhongshania</taxon>
    </lineage>
</organism>
<evidence type="ECO:0000259" key="8">
    <source>
        <dbReference type="Pfam" id="PF01494"/>
    </source>
</evidence>
<dbReference type="EMBL" id="CP014544">
    <property type="protein sequence ID" value="AMO69818.1"/>
    <property type="molecule type" value="Genomic_DNA"/>
</dbReference>
<dbReference type="GO" id="GO:0006744">
    <property type="term" value="P:ubiquinone biosynthetic process"/>
    <property type="evidence" value="ECO:0007669"/>
    <property type="project" value="UniProtKB-UniPathway"/>
</dbReference>
<gene>
    <name evidence="9" type="ORF">AZF00_16590</name>
</gene>
<evidence type="ECO:0000313" key="10">
    <source>
        <dbReference type="Proteomes" id="UP000074119"/>
    </source>
</evidence>
<evidence type="ECO:0000256" key="4">
    <source>
        <dbReference type="ARBA" id="ARBA00022630"/>
    </source>
</evidence>
<sequence>MPRTDYDVVIAGGGMVGASLALSLYGHSKGGLRVLVVEGFPLPPLAESGVPAYRPSFDARSTALSFGSQQIYQALGIWPLLQEHLSTIAKVHVSDRGHFGSVLMTAESQGWEALGYVVENMWLGNVLLNHLRQHSNIEFLSPAKVSAIHVGDGYATLSLQEGESQRDITTQLVAVADGAESGLRNQLGIAATVADYHQLAVIANVATEQPHKGYAYERFTERGPLALLPLVDDGSGQSRSALVWTFPEAMADEVMAWSDEAFLAELQRNFGYRLGRLQKVGQRASFPLQLMQAEEQVRRQVVVMGNAAHSLHPVAGQGFNLALRDADSLSRLLAKAHSEKRALGELNLLQRYVASQEVDQRLTTAFSDQLTGIFSNRQPVLSVVRNLGLLLLDVTPAAKSRFVARAAGIMPGSSAESL</sequence>
<dbReference type="Proteomes" id="UP000074119">
    <property type="component" value="Chromosome"/>
</dbReference>
<keyword evidence="4" id="KW-0285">Flavoprotein</keyword>
<comment type="pathway">
    <text evidence="2">Cofactor biosynthesis; ubiquinone biosynthesis.</text>
</comment>
<keyword evidence="5" id="KW-0274">FAD</keyword>
<dbReference type="InterPro" id="IPR051205">
    <property type="entry name" value="UbiH/COQ6_monooxygenase"/>
</dbReference>
<dbReference type="STRING" id="1470434.AZF00_16590"/>
<evidence type="ECO:0000256" key="2">
    <source>
        <dbReference type="ARBA" id="ARBA00004749"/>
    </source>
</evidence>
<dbReference type="NCBIfam" id="TIGR01984">
    <property type="entry name" value="UbiH"/>
    <property type="match status" value="1"/>
</dbReference>
<evidence type="ECO:0000256" key="3">
    <source>
        <dbReference type="ARBA" id="ARBA00005349"/>
    </source>
</evidence>
<accession>A0A127M9G6</accession>
<dbReference type="InterPro" id="IPR002938">
    <property type="entry name" value="FAD-bd"/>
</dbReference>
<dbReference type="AlphaFoldDB" id="A0A127M9G6"/>
<protein>
    <submittedName>
        <fullName evidence="9">2-octaprenyl-6-methoxyphenyl hydroxylase</fullName>
    </submittedName>
</protein>
<dbReference type="SUPFAM" id="SSF51905">
    <property type="entry name" value="FAD/NAD(P)-binding domain"/>
    <property type="match status" value="1"/>
</dbReference>
<proteinExistence type="inferred from homology"/>
<name>A0A127M9G6_9GAMM</name>
<dbReference type="PANTHER" id="PTHR43876">
    <property type="entry name" value="UBIQUINONE BIOSYNTHESIS MONOOXYGENASE COQ6, MITOCHONDRIAL"/>
    <property type="match status" value="1"/>
</dbReference>
<dbReference type="GO" id="GO:0071949">
    <property type="term" value="F:FAD binding"/>
    <property type="evidence" value="ECO:0007669"/>
    <property type="project" value="InterPro"/>
</dbReference>
<keyword evidence="6" id="KW-0560">Oxidoreductase</keyword>
<evidence type="ECO:0000256" key="6">
    <source>
        <dbReference type="ARBA" id="ARBA00023002"/>
    </source>
</evidence>
<dbReference type="InterPro" id="IPR036188">
    <property type="entry name" value="FAD/NAD-bd_sf"/>
</dbReference>
<reference evidence="9 10" key="1">
    <citation type="submission" date="2015-12" db="EMBL/GenBank/DDBJ databases">
        <authorList>
            <person name="Shamseldin A."/>
            <person name="Moawad H."/>
            <person name="Abd El-Rahim W.M."/>
            <person name="Sadowsky M.J."/>
        </authorList>
    </citation>
    <scope>NUCLEOTIDE SEQUENCE [LARGE SCALE GENOMIC DNA]</scope>
    <source>
        <strain evidence="9 10">SM2</strain>
    </source>
</reference>
<dbReference type="PANTHER" id="PTHR43876:SF8">
    <property type="entry name" value="2-OCTAPRENYL-6-METHOXYPHENOL HYDROXYLASE"/>
    <property type="match status" value="1"/>
</dbReference>
<dbReference type="UniPathway" id="UPA00232"/>
<comment type="similarity">
    <text evidence="3">Belongs to the UbiH/COQ6 family.</text>
</comment>
<dbReference type="GO" id="GO:0008681">
    <property type="term" value="F:2-octaprenyl-6-methoxyphenol hydroxylase activity"/>
    <property type="evidence" value="ECO:0007669"/>
    <property type="project" value="InterPro"/>
</dbReference>
<dbReference type="PRINTS" id="PR00420">
    <property type="entry name" value="RNGMNOXGNASE"/>
</dbReference>
<keyword evidence="7" id="KW-0503">Monooxygenase</keyword>
<dbReference type="Gene3D" id="3.50.50.60">
    <property type="entry name" value="FAD/NAD(P)-binding domain"/>
    <property type="match status" value="2"/>
</dbReference>
<evidence type="ECO:0000313" key="9">
    <source>
        <dbReference type="EMBL" id="AMO69818.1"/>
    </source>
</evidence>
<dbReference type="RefSeq" id="WP_062384285.1">
    <property type="nucleotide sequence ID" value="NZ_CP014544.1"/>
</dbReference>
<dbReference type="NCBIfam" id="TIGR01988">
    <property type="entry name" value="Ubi-OHases"/>
    <property type="match status" value="1"/>
</dbReference>
<dbReference type="InterPro" id="IPR011295">
    <property type="entry name" value="UbiH"/>
</dbReference>
<dbReference type="KEGG" id="zal:AZF00_16590"/>